<organism evidence="4 5">
    <name type="scientific">Alkalimarinus alittae</name>
    <dbReference type="NCBI Taxonomy" id="2961619"/>
    <lineage>
        <taxon>Bacteria</taxon>
        <taxon>Pseudomonadati</taxon>
        <taxon>Pseudomonadota</taxon>
        <taxon>Gammaproteobacteria</taxon>
        <taxon>Alteromonadales</taxon>
        <taxon>Alteromonadaceae</taxon>
        <taxon>Alkalimarinus</taxon>
    </lineage>
</organism>
<dbReference type="InterPro" id="IPR006935">
    <property type="entry name" value="Helicase/UvrB_N"/>
</dbReference>
<evidence type="ECO:0000259" key="3">
    <source>
        <dbReference type="PROSITE" id="PS51194"/>
    </source>
</evidence>
<dbReference type="Proteomes" id="UP001163739">
    <property type="component" value="Chromosome"/>
</dbReference>
<keyword evidence="1" id="KW-0175">Coiled coil</keyword>
<keyword evidence="4" id="KW-0347">Helicase</keyword>
<dbReference type="InterPro" id="IPR014001">
    <property type="entry name" value="Helicase_ATP-bd"/>
</dbReference>
<dbReference type="InterPro" id="IPR050742">
    <property type="entry name" value="Helicase_Restrict-Modif_Enz"/>
</dbReference>
<reference evidence="4" key="1">
    <citation type="submission" date="2022-06" db="EMBL/GenBank/DDBJ databases">
        <title>Alkalimarinus sp. nov., isolated from gut of a Alitta virens.</title>
        <authorList>
            <person name="Yang A.I."/>
            <person name="Shin N.-R."/>
        </authorList>
    </citation>
    <scope>NUCLEOTIDE SEQUENCE</scope>
    <source>
        <strain evidence="4">A2M4</strain>
    </source>
</reference>
<dbReference type="GO" id="GO:0004386">
    <property type="term" value="F:helicase activity"/>
    <property type="evidence" value="ECO:0007669"/>
    <property type="project" value="UniProtKB-KW"/>
</dbReference>
<dbReference type="Pfam" id="PF04851">
    <property type="entry name" value="ResIII"/>
    <property type="match status" value="1"/>
</dbReference>
<evidence type="ECO:0000313" key="5">
    <source>
        <dbReference type="Proteomes" id="UP001163739"/>
    </source>
</evidence>
<feature type="coiled-coil region" evidence="1">
    <location>
        <begin position="1"/>
        <end position="35"/>
    </location>
</feature>
<dbReference type="Gene3D" id="3.40.50.300">
    <property type="entry name" value="P-loop containing nucleotide triphosphate hydrolases"/>
    <property type="match status" value="2"/>
</dbReference>
<keyword evidence="5" id="KW-1185">Reference proteome</keyword>
<dbReference type="SMART" id="SM00487">
    <property type="entry name" value="DEXDc"/>
    <property type="match status" value="1"/>
</dbReference>
<gene>
    <name evidence="4" type="ORF">NKI27_10395</name>
</gene>
<dbReference type="EMBL" id="CP100390">
    <property type="protein sequence ID" value="UZE94499.1"/>
    <property type="molecule type" value="Genomic_DNA"/>
</dbReference>
<protein>
    <submittedName>
        <fullName evidence="4">DEAD/DEAH box helicase</fullName>
    </submittedName>
</protein>
<dbReference type="CDD" id="cd18785">
    <property type="entry name" value="SF2_C"/>
    <property type="match status" value="1"/>
</dbReference>
<sequence>MDSLEQELAHIETQLAAIEKEKSALLERKHLLQNQFTEKQIPAIQIETLSVDDKVALFSCLFKGRTDIFSRRWENKQGRSGYAVACSNEWRQGICHKPRIKCGDCQHRALSAIDYAVIYDHLAGKHTVGLYPLLQGDDCWLLAVDFDKSDWQQSITAYREICLDFSLPVLVERSRSGNGAHVWVFFEETVPAKDARRLGFSLLDKAMEKHAGLSFESYDRLFPNQDTMPEGGLGNLIALPLQNEPRKVGNSVFIDEQFKADTDQWAELAKVKRVSRRELYDLLDQLEDNSDNSLDLKPWEKSFPVKKDKIEGCPLKVAVVLANKIYIPIEGMPQALIARMKRVASFSNPVFFKTQALRFSTNGIPRFICLATIEQGYLCLPRGCFDEVTEILNQQEIQIEIDEKRQTGQKQKGIKFKGELRPDQKSAVKALSQHDVGVLHAPTAFGKTITAIGVIHKRKVNTLILVHSRQLLDQWKERLSMFLDNAEIGVIGGGKRKATGMIDVATYQSLINRTDNTVDPAVFEYGQVIIDECHHISAPNYERLLNEIHAKYVLGVTATPQRQDGHQPIIFMHAGPIRHAVASSKQNQFDQRVITKLISSIPPTEMLNPESRPHIAEVYRWLMESESRNQQIINDVALSVNEGRNPILLTERREHVELLSDLLKDKSISFTVLRGGMKVKERKDAMASLDESQVLIATGKYIGEGFDLPKLDTLFLALPISWKGSLAQYAGRIHRTAEGKEKVVIYDYVDNQLPMLQRMFQRRQKGYRALGYTVFESGSDGFIQGSLV</sequence>
<dbReference type="Pfam" id="PF22548">
    <property type="entry name" value="AEP-TOTE"/>
    <property type="match status" value="1"/>
</dbReference>
<keyword evidence="4" id="KW-0547">Nucleotide-binding</keyword>
<dbReference type="PANTHER" id="PTHR47396">
    <property type="entry name" value="TYPE I RESTRICTION ENZYME ECOKI R PROTEIN"/>
    <property type="match status" value="1"/>
</dbReference>
<dbReference type="SMART" id="SM00490">
    <property type="entry name" value="HELICc"/>
    <property type="match status" value="1"/>
</dbReference>
<name>A0ABY6MXE0_9ALTE</name>
<dbReference type="PROSITE" id="PS51194">
    <property type="entry name" value="HELICASE_CTER"/>
    <property type="match status" value="1"/>
</dbReference>
<dbReference type="InterPro" id="IPR001650">
    <property type="entry name" value="Helicase_C-like"/>
</dbReference>
<dbReference type="InterPro" id="IPR027417">
    <property type="entry name" value="P-loop_NTPase"/>
</dbReference>
<keyword evidence="4" id="KW-0378">Hydrolase</keyword>
<feature type="domain" description="Helicase C-terminal" evidence="3">
    <location>
        <begin position="632"/>
        <end position="778"/>
    </location>
</feature>
<dbReference type="PANTHER" id="PTHR47396:SF1">
    <property type="entry name" value="ATP-DEPENDENT HELICASE IRC3-RELATED"/>
    <property type="match status" value="1"/>
</dbReference>
<dbReference type="InterPro" id="IPR054347">
    <property type="entry name" value="TOTE_primase"/>
</dbReference>
<dbReference type="RefSeq" id="WP_265045991.1">
    <property type="nucleotide sequence ID" value="NZ_CP100390.1"/>
</dbReference>
<dbReference type="SUPFAM" id="SSF52540">
    <property type="entry name" value="P-loop containing nucleoside triphosphate hydrolases"/>
    <property type="match status" value="2"/>
</dbReference>
<dbReference type="PROSITE" id="PS51192">
    <property type="entry name" value="HELICASE_ATP_BIND_1"/>
    <property type="match status" value="1"/>
</dbReference>
<evidence type="ECO:0000313" key="4">
    <source>
        <dbReference type="EMBL" id="UZE94499.1"/>
    </source>
</evidence>
<proteinExistence type="predicted"/>
<dbReference type="Pfam" id="PF00271">
    <property type="entry name" value="Helicase_C"/>
    <property type="match status" value="1"/>
</dbReference>
<dbReference type="CDD" id="cd17926">
    <property type="entry name" value="DEXHc_RE"/>
    <property type="match status" value="1"/>
</dbReference>
<accession>A0ABY6MXE0</accession>
<keyword evidence="4" id="KW-0067">ATP-binding</keyword>
<evidence type="ECO:0000256" key="1">
    <source>
        <dbReference type="SAM" id="Coils"/>
    </source>
</evidence>
<evidence type="ECO:0000259" key="2">
    <source>
        <dbReference type="PROSITE" id="PS51192"/>
    </source>
</evidence>
<feature type="domain" description="Helicase ATP-binding" evidence="2">
    <location>
        <begin position="428"/>
        <end position="578"/>
    </location>
</feature>